<feature type="transmembrane region" description="Helical" evidence="1">
    <location>
        <begin position="191"/>
        <end position="212"/>
    </location>
</feature>
<accession>A0ABD5ZHB9</accession>
<keyword evidence="1" id="KW-1133">Transmembrane helix</keyword>
<proteinExistence type="predicted"/>
<evidence type="ECO:0000313" key="3">
    <source>
        <dbReference type="Proteomes" id="UP001596481"/>
    </source>
</evidence>
<feature type="transmembrane region" description="Helical" evidence="1">
    <location>
        <begin position="286"/>
        <end position="306"/>
    </location>
</feature>
<reference evidence="2 3" key="1">
    <citation type="journal article" date="2019" name="Int. J. Syst. Evol. Microbiol.">
        <title>The Global Catalogue of Microorganisms (GCM) 10K type strain sequencing project: providing services to taxonomists for standard genome sequencing and annotation.</title>
        <authorList>
            <consortium name="The Broad Institute Genomics Platform"/>
            <consortium name="The Broad Institute Genome Sequencing Center for Infectious Disease"/>
            <person name="Wu L."/>
            <person name="Ma J."/>
        </authorList>
    </citation>
    <scope>NUCLEOTIDE SEQUENCE [LARGE SCALE GENOMIC DNA]</scope>
    <source>
        <strain evidence="2 3">DSM 29988</strain>
    </source>
</reference>
<gene>
    <name evidence="2" type="ORF">ACFQJC_13700</name>
</gene>
<feature type="transmembrane region" description="Helical" evidence="1">
    <location>
        <begin position="23"/>
        <end position="43"/>
    </location>
</feature>
<protein>
    <submittedName>
        <fullName evidence="2">ZIP family metal transporter</fullName>
    </submittedName>
</protein>
<name>A0ABD5ZHB9_9EURY</name>
<dbReference type="AlphaFoldDB" id="A0ABD5ZHB9"/>
<feature type="transmembrane region" description="Helical" evidence="1">
    <location>
        <begin position="327"/>
        <end position="346"/>
    </location>
</feature>
<feature type="transmembrane region" description="Helical" evidence="1">
    <location>
        <begin position="158"/>
        <end position="184"/>
    </location>
</feature>
<dbReference type="Proteomes" id="UP001596481">
    <property type="component" value="Unassembled WGS sequence"/>
</dbReference>
<feature type="transmembrane region" description="Helical" evidence="1">
    <location>
        <begin position="224"/>
        <end position="242"/>
    </location>
</feature>
<dbReference type="EMBL" id="JBHTAA010000005">
    <property type="protein sequence ID" value="MFC7204576.1"/>
    <property type="molecule type" value="Genomic_DNA"/>
</dbReference>
<keyword evidence="3" id="KW-1185">Reference proteome</keyword>
<dbReference type="RefSeq" id="WP_390224391.1">
    <property type="nucleotide sequence ID" value="NZ_JBHTAA010000005.1"/>
</dbReference>
<feature type="transmembrane region" description="Helical" evidence="1">
    <location>
        <begin position="352"/>
        <end position="373"/>
    </location>
</feature>
<evidence type="ECO:0000313" key="2">
    <source>
        <dbReference type="EMBL" id="MFC7204576.1"/>
    </source>
</evidence>
<comment type="caution">
    <text evidence="2">The sequence shown here is derived from an EMBL/GenBank/DDBJ whole genome shotgun (WGS) entry which is preliminary data.</text>
</comment>
<sequence>MSKANTDGGTATQSSQPFGLPKWVVAILPILLLGLIVGGFFAFSPLSSLDSGGEPLPDVSVTHTTLPNDETVVVHVTNNGPNEVTISQVLVAEAYWNFDVEGAGGDNTLAPRESAQVVIPYHWNPGWDLEVALVLSDGSTVHHTIVAPNQSPGLTTDLLVTMAVIGLFVGIIPVVLGMLWFPFLQSMSDRWLHAILAFSAGILAFLAIDAGFEAFELGAEVPGAWEGTALVALGIIGALLAVQSVSAWRKGRAEAGDERAQSGLWVAYLVALGIGLHNLAEGLAIGSSFALGRVSLGAFLVVGFMIHNVTEGPAVVAPVARGERPRLAHFVGLGVLAGAPVILGGWLGSLAFSPTLGAFFLAIGVGAILQVVWELRGMISRNGRAGTALNLVTFLVGLVVMYVTDLFVAL</sequence>
<feature type="transmembrane region" description="Helical" evidence="1">
    <location>
        <begin position="385"/>
        <end position="404"/>
    </location>
</feature>
<evidence type="ECO:0000256" key="1">
    <source>
        <dbReference type="SAM" id="Phobius"/>
    </source>
</evidence>
<keyword evidence="1" id="KW-0472">Membrane</keyword>
<feature type="transmembrane region" description="Helical" evidence="1">
    <location>
        <begin position="263"/>
        <end position="280"/>
    </location>
</feature>
<organism evidence="2 3">
    <name type="scientific">Haloferax namakaokahaiae</name>
    <dbReference type="NCBI Taxonomy" id="1748331"/>
    <lineage>
        <taxon>Archaea</taxon>
        <taxon>Methanobacteriati</taxon>
        <taxon>Methanobacteriota</taxon>
        <taxon>Stenosarchaea group</taxon>
        <taxon>Halobacteria</taxon>
        <taxon>Halobacteriales</taxon>
        <taxon>Haloferacaceae</taxon>
        <taxon>Haloferax</taxon>
    </lineage>
</organism>
<keyword evidence="1" id="KW-0812">Transmembrane</keyword>